<dbReference type="PANTHER" id="PTHR16305">
    <property type="entry name" value="TESTICULAR SOLUBLE ADENYLYL CYCLASE"/>
    <property type="match status" value="1"/>
</dbReference>
<proteinExistence type="predicted"/>
<organism evidence="4 5">
    <name type="scientific">Phytoactinopolyspora halophila</name>
    <dbReference type="NCBI Taxonomy" id="1981511"/>
    <lineage>
        <taxon>Bacteria</taxon>
        <taxon>Bacillati</taxon>
        <taxon>Actinomycetota</taxon>
        <taxon>Actinomycetes</taxon>
        <taxon>Jiangellales</taxon>
        <taxon>Jiangellaceae</taxon>
        <taxon>Phytoactinopolyspora</taxon>
    </lineage>
</organism>
<dbReference type="Pfam" id="PF13191">
    <property type="entry name" value="AAA_16"/>
    <property type="match status" value="1"/>
</dbReference>
<dbReference type="SUPFAM" id="SSF52540">
    <property type="entry name" value="P-loop containing nucleoside triphosphate hydrolases"/>
    <property type="match status" value="1"/>
</dbReference>
<dbReference type="Gene3D" id="1.10.10.10">
    <property type="entry name" value="Winged helix-like DNA-binding domain superfamily/Winged helix DNA-binding domain"/>
    <property type="match status" value="1"/>
</dbReference>
<dbReference type="GO" id="GO:0005737">
    <property type="term" value="C:cytoplasm"/>
    <property type="evidence" value="ECO:0007669"/>
    <property type="project" value="TreeGrafter"/>
</dbReference>
<dbReference type="InterPro" id="IPR027417">
    <property type="entry name" value="P-loop_NTPase"/>
</dbReference>
<dbReference type="EMBL" id="QMIG01000001">
    <property type="protein sequence ID" value="RAW18946.1"/>
    <property type="molecule type" value="Genomic_DNA"/>
</dbReference>
<evidence type="ECO:0000256" key="1">
    <source>
        <dbReference type="ARBA" id="ARBA00022741"/>
    </source>
</evidence>
<evidence type="ECO:0000313" key="4">
    <source>
        <dbReference type="EMBL" id="RAW18946.1"/>
    </source>
</evidence>
<dbReference type="Proteomes" id="UP000250462">
    <property type="component" value="Unassembled WGS sequence"/>
</dbReference>
<evidence type="ECO:0000256" key="2">
    <source>
        <dbReference type="ARBA" id="ARBA00022840"/>
    </source>
</evidence>
<keyword evidence="1" id="KW-0547">Nucleotide-binding</keyword>
<dbReference type="PRINTS" id="PR00038">
    <property type="entry name" value="HTHLUXR"/>
</dbReference>
<accession>A0A329R4V5</accession>
<dbReference type="InterPro" id="IPR016032">
    <property type="entry name" value="Sig_transdc_resp-reg_C-effctor"/>
</dbReference>
<dbReference type="PANTHER" id="PTHR16305:SF35">
    <property type="entry name" value="TRANSCRIPTIONAL ACTIVATOR DOMAIN"/>
    <property type="match status" value="1"/>
</dbReference>
<dbReference type="GO" id="GO:0005524">
    <property type="term" value="F:ATP binding"/>
    <property type="evidence" value="ECO:0007669"/>
    <property type="project" value="UniProtKB-KW"/>
</dbReference>
<dbReference type="Gene3D" id="1.25.40.10">
    <property type="entry name" value="Tetratricopeptide repeat domain"/>
    <property type="match status" value="1"/>
</dbReference>
<evidence type="ECO:0000259" key="3">
    <source>
        <dbReference type="PROSITE" id="PS50043"/>
    </source>
</evidence>
<dbReference type="InterPro" id="IPR000792">
    <property type="entry name" value="Tscrpt_reg_LuxR_C"/>
</dbReference>
<dbReference type="SMART" id="SM00421">
    <property type="entry name" value="HTH_LUXR"/>
    <property type="match status" value="1"/>
</dbReference>
<keyword evidence="2" id="KW-0067">ATP-binding</keyword>
<dbReference type="GO" id="GO:0004016">
    <property type="term" value="F:adenylate cyclase activity"/>
    <property type="evidence" value="ECO:0007669"/>
    <property type="project" value="TreeGrafter"/>
</dbReference>
<dbReference type="Gene3D" id="3.40.50.300">
    <property type="entry name" value="P-loop containing nucleotide triphosphate hydrolases"/>
    <property type="match status" value="1"/>
</dbReference>
<name>A0A329R4V5_9ACTN</name>
<keyword evidence="5" id="KW-1185">Reference proteome</keyword>
<sequence>MGVVSRIGSYFPLVARHHELTQLRDALARAQSGRATSLLVSGEAGVGKSRLLAELADHAPTTGAHVLVGRCVDISEAGFPYLPFTEIIEQLRAIDPGALPARPGLATLVGSASPAPSRAATAAASAAEDIGPNAAHQFDQLQLFDAVLGALTDLSEDACVVVQIEDLHWSDPSTRDLLSFLLSRLGGQRLLIVASYRSDELHRRHPLRPMLAELVRLPAVERLDIQPFRREDTERFIRTIASEDVDDATIADIARRCEGNAFFAEELVTANSTSPQDGIPTVLAEVLLAKVEKLSTTAQRAVRALAVSGNWHVRHTTLEAVIGIDPAELDAALREAMQHNIIVTDVKDAYTFRHALLREAIYADLLPGERTRLHAAYAASVADSGVAGMAAALAYHSMRANDLPTALHASVQAAKEARAKGAAGAELQHIERALELWQAVDDAEANAGKSELALNRRAAYAAGSAGLPDRALAYMRTAIPLADANHDPVLAADTRRQLTQALLDNSHWTEAEQVINEAWELIKDCPTSKERAWVLSIRTRVTVIDEERRSIAEAAAAEARASGTASAEADALISLAFADDRDGRTESAARLLERARQLAVEAGALDVELRAWFNLVFSRFDHGELDAAAQIADEGVQRAAELGLTWSLYGRRVRMLQALAHYARGDWDAAAEAAAPPGETVSDLVSAMLTVAGAMVHVGRGQFDQAELTLERLRPEWYRNEDEQIANLAAAASAELACWQGRPDTAAELVEEALRSLPALSGEQWPLGGIRLAAIGLQALADRAHSTAPPDPSTTRDATDAGDALLQHAEQTAVHGVPRTADLGPEGRAWLMRARAEHGRLHGTRDPDSWQAVIDAFGYGDVYQQAIARWRLAETLIAAGRRDDAAIPLEAAASVADQLEARPLGDAVRALAHRARITLPGAPAASMQILTSREASVLSLVAQGMTNRAAGQKLFISEKTVSVHLSRVMSKLGAASRTEAVALAYQRGLLDESVTQ</sequence>
<dbReference type="OrthoDB" id="5476461at2"/>
<dbReference type="GO" id="GO:0003677">
    <property type="term" value="F:DNA binding"/>
    <property type="evidence" value="ECO:0007669"/>
    <property type="project" value="InterPro"/>
</dbReference>
<protein>
    <submittedName>
        <fullName evidence="4">LuxR family transcriptional regulator</fullName>
    </submittedName>
</protein>
<dbReference type="GO" id="GO:0006355">
    <property type="term" value="P:regulation of DNA-templated transcription"/>
    <property type="evidence" value="ECO:0007669"/>
    <property type="project" value="InterPro"/>
</dbReference>
<dbReference type="CDD" id="cd06170">
    <property type="entry name" value="LuxR_C_like"/>
    <property type="match status" value="1"/>
</dbReference>
<evidence type="ECO:0000313" key="5">
    <source>
        <dbReference type="Proteomes" id="UP000250462"/>
    </source>
</evidence>
<dbReference type="InterPro" id="IPR041664">
    <property type="entry name" value="AAA_16"/>
</dbReference>
<dbReference type="InterPro" id="IPR011990">
    <property type="entry name" value="TPR-like_helical_dom_sf"/>
</dbReference>
<dbReference type="InterPro" id="IPR036388">
    <property type="entry name" value="WH-like_DNA-bd_sf"/>
</dbReference>
<gene>
    <name evidence="4" type="ORF">DPM12_00705</name>
</gene>
<dbReference type="SUPFAM" id="SSF48452">
    <property type="entry name" value="TPR-like"/>
    <property type="match status" value="2"/>
</dbReference>
<dbReference type="SUPFAM" id="SSF46894">
    <property type="entry name" value="C-terminal effector domain of the bipartite response regulators"/>
    <property type="match status" value="1"/>
</dbReference>
<feature type="domain" description="HTH luxR-type" evidence="3">
    <location>
        <begin position="923"/>
        <end position="988"/>
    </location>
</feature>
<reference evidence="4 5" key="1">
    <citation type="submission" date="2018-06" db="EMBL/GenBank/DDBJ databases">
        <title>Phytoactinopolyspora halophila sp. nov., a novel halophilic actinomycete isolated from a saline soil in China.</title>
        <authorList>
            <person name="Tang S.-K."/>
        </authorList>
    </citation>
    <scope>NUCLEOTIDE SEQUENCE [LARGE SCALE GENOMIC DNA]</scope>
    <source>
        <strain evidence="4 5">YIM 96934</strain>
    </source>
</reference>
<dbReference type="Pfam" id="PF00196">
    <property type="entry name" value="GerE"/>
    <property type="match status" value="1"/>
</dbReference>
<dbReference type="AlphaFoldDB" id="A0A329R4V5"/>
<dbReference type="PROSITE" id="PS50043">
    <property type="entry name" value="HTH_LUXR_2"/>
    <property type="match status" value="1"/>
</dbReference>
<comment type="caution">
    <text evidence="4">The sequence shown here is derived from an EMBL/GenBank/DDBJ whole genome shotgun (WGS) entry which is preliminary data.</text>
</comment>